<feature type="region of interest" description="Disordered" evidence="1">
    <location>
        <begin position="31"/>
        <end position="76"/>
    </location>
</feature>
<evidence type="ECO:0000313" key="2">
    <source>
        <dbReference type="EMBL" id="MFC6770728.1"/>
    </source>
</evidence>
<gene>
    <name evidence="2" type="ORF">ACFQDD_04200</name>
</gene>
<feature type="compositionally biased region" description="Basic and acidic residues" evidence="1">
    <location>
        <begin position="57"/>
        <end position="68"/>
    </location>
</feature>
<dbReference type="Proteomes" id="UP001596274">
    <property type="component" value="Unassembled WGS sequence"/>
</dbReference>
<name>A0ABD5SZT5_9EURY</name>
<evidence type="ECO:0000256" key="1">
    <source>
        <dbReference type="SAM" id="MobiDB-lite"/>
    </source>
</evidence>
<proteinExistence type="predicted"/>
<organism evidence="2 3">
    <name type="scientific">Halorubrum pallidum</name>
    <dbReference type="NCBI Taxonomy" id="1526114"/>
    <lineage>
        <taxon>Archaea</taxon>
        <taxon>Methanobacteriati</taxon>
        <taxon>Methanobacteriota</taxon>
        <taxon>Stenosarchaea group</taxon>
        <taxon>Halobacteria</taxon>
        <taxon>Halobacteriales</taxon>
        <taxon>Haloferacaceae</taxon>
        <taxon>Halorubrum</taxon>
    </lineage>
</organism>
<protein>
    <submittedName>
        <fullName evidence="2">Uncharacterized protein</fullName>
    </submittedName>
</protein>
<dbReference type="EMBL" id="JBHSWT010000122">
    <property type="protein sequence ID" value="MFC6770728.1"/>
    <property type="molecule type" value="Genomic_DNA"/>
</dbReference>
<reference evidence="2 3" key="1">
    <citation type="journal article" date="2019" name="Int. J. Syst. Evol. Microbiol.">
        <title>The Global Catalogue of Microorganisms (GCM) 10K type strain sequencing project: providing services to taxonomists for standard genome sequencing and annotation.</title>
        <authorList>
            <consortium name="The Broad Institute Genomics Platform"/>
            <consortium name="The Broad Institute Genome Sequencing Center for Infectious Disease"/>
            <person name="Wu L."/>
            <person name="Ma J."/>
        </authorList>
    </citation>
    <scope>NUCLEOTIDE SEQUENCE [LARGE SCALE GENOMIC DNA]</scope>
    <source>
        <strain evidence="2 3">PJ61</strain>
    </source>
</reference>
<keyword evidence="3" id="KW-1185">Reference proteome</keyword>
<accession>A0ABD5SZT5</accession>
<sequence length="76" mass="8277">MSDDEDVFETKIVVIRGTGNNDRDKFTTKITARDAHGPRRARPRANGQLGGRVSIDPTDRGRGLHDDQSSLGGVES</sequence>
<evidence type="ECO:0000313" key="3">
    <source>
        <dbReference type="Proteomes" id="UP001596274"/>
    </source>
</evidence>
<comment type="caution">
    <text evidence="2">The sequence shown here is derived from an EMBL/GenBank/DDBJ whole genome shotgun (WGS) entry which is preliminary data.</text>
</comment>
<dbReference type="AlphaFoldDB" id="A0ABD5SZT5"/>